<dbReference type="InterPro" id="IPR007214">
    <property type="entry name" value="YbaK/aa-tRNA-synth-assoc-dom"/>
</dbReference>
<dbReference type="SUPFAM" id="SSF55826">
    <property type="entry name" value="YbaK/ProRS associated domain"/>
    <property type="match status" value="1"/>
</dbReference>
<dbReference type="GO" id="GO:0002161">
    <property type="term" value="F:aminoacyl-tRNA deacylase activity"/>
    <property type="evidence" value="ECO:0007669"/>
    <property type="project" value="InterPro"/>
</dbReference>
<organism evidence="2 3">
    <name type="scientific">Azospira restricta</name>
    <dbReference type="NCBI Taxonomy" id="404405"/>
    <lineage>
        <taxon>Bacteria</taxon>
        <taxon>Pseudomonadati</taxon>
        <taxon>Pseudomonadota</taxon>
        <taxon>Betaproteobacteria</taxon>
        <taxon>Rhodocyclales</taxon>
        <taxon>Rhodocyclaceae</taxon>
        <taxon>Azospira</taxon>
    </lineage>
</organism>
<gene>
    <name evidence="2" type="ORF">IWH25_03185</name>
</gene>
<dbReference type="KEGG" id="ares:IWH25_03185"/>
<sequence>MSMANTLQDYLQRHHAPFEMMHHAHSSCSMETAQMAHVPGDRLAKPVLFRDDLGYVMAVLPSTCHVGITALNKRLGRHLQLAEEWELEELFQDCELGAIPPMGPAYGIRTVMDDELANERDIYFEAGNHEDLVHMKTDTFLDLMADADRASFARRL</sequence>
<evidence type="ECO:0000313" key="2">
    <source>
        <dbReference type="EMBL" id="QRJ64370.1"/>
    </source>
</evidence>
<protein>
    <submittedName>
        <fullName evidence="2">YbaK/EbsC family protein</fullName>
    </submittedName>
</protein>
<name>A0A974Y498_9RHOO</name>
<reference evidence="2" key="1">
    <citation type="submission" date="2020-11" db="EMBL/GenBank/DDBJ databases">
        <title>Azospira restricta DSM 18626 genome sequence.</title>
        <authorList>
            <person name="Moe W.M."/>
        </authorList>
    </citation>
    <scope>NUCLEOTIDE SEQUENCE</scope>
    <source>
        <strain evidence="2">DSM 18626</strain>
    </source>
</reference>
<dbReference type="CDD" id="cd04332">
    <property type="entry name" value="YbaK_like"/>
    <property type="match status" value="1"/>
</dbReference>
<dbReference type="AlphaFoldDB" id="A0A974Y498"/>
<accession>A0A974Y498</accession>
<dbReference type="EMBL" id="CP064781">
    <property type="protein sequence ID" value="QRJ64370.1"/>
    <property type="molecule type" value="Genomic_DNA"/>
</dbReference>
<dbReference type="RefSeq" id="WP_203387915.1">
    <property type="nucleotide sequence ID" value="NZ_CP064781.1"/>
</dbReference>
<proteinExistence type="predicted"/>
<dbReference type="InterPro" id="IPR036754">
    <property type="entry name" value="YbaK/aa-tRNA-synt-asso_dom_sf"/>
</dbReference>
<feature type="domain" description="YbaK/aminoacyl-tRNA synthetase-associated" evidence="1">
    <location>
        <begin position="30"/>
        <end position="142"/>
    </location>
</feature>
<evidence type="ECO:0000313" key="3">
    <source>
        <dbReference type="Proteomes" id="UP000663444"/>
    </source>
</evidence>
<keyword evidence="3" id="KW-1185">Reference proteome</keyword>
<dbReference type="Proteomes" id="UP000663444">
    <property type="component" value="Chromosome"/>
</dbReference>
<dbReference type="Gene3D" id="3.90.960.10">
    <property type="entry name" value="YbaK/aminoacyl-tRNA synthetase-associated domain"/>
    <property type="match status" value="1"/>
</dbReference>
<evidence type="ECO:0000259" key="1">
    <source>
        <dbReference type="Pfam" id="PF04073"/>
    </source>
</evidence>
<dbReference type="Pfam" id="PF04073">
    <property type="entry name" value="tRNA_edit"/>
    <property type="match status" value="1"/>
</dbReference>